<protein>
    <submittedName>
        <fullName evidence="2">Uncharacterized protein</fullName>
    </submittedName>
</protein>
<gene>
    <name evidence="2" type="ORF">GCM10017643_38990</name>
</gene>
<dbReference type="EMBL" id="BSFJ01000033">
    <property type="protein sequence ID" value="GLK73781.1"/>
    <property type="molecule type" value="Genomic_DNA"/>
</dbReference>
<proteinExistence type="predicted"/>
<reference evidence="2" key="1">
    <citation type="journal article" date="2014" name="Int. J. Syst. Evol. Microbiol.">
        <title>Complete genome sequence of Corynebacterium casei LMG S-19264T (=DSM 44701T), isolated from a smear-ripened cheese.</title>
        <authorList>
            <consortium name="US DOE Joint Genome Institute (JGI-PGF)"/>
            <person name="Walter F."/>
            <person name="Albersmeier A."/>
            <person name="Kalinowski J."/>
            <person name="Ruckert C."/>
        </authorList>
    </citation>
    <scope>NUCLEOTIDE SEQUENCE</scope>
    <source>
        <strain evidence="2">VKM B-2484</strain>
    </source>
</reference>
<sequence>MKDSEEKNEYRHRQAAACHTAATASGVAEVRQAFLNLEQGWLQLIGAAPETSDIRHAEADLKVDKVKSKRARRKSENAIPRKNK</sequence>
<dbReference type="Proteomes" id="UP001143370">
    <property type="component" value="Unassembled WGS sequence"/>
</dbReference>
<keyword evidence="3" id="KW-1185">Reference proteome</keyword>
<evidence type="ECO:0000313" key="2">
    <source>
        <dbReference type="EMBL" id="GLK73781.1"/>
    </source>
</evidence>
<accession>A0A9W6N124</accession>
<organism evidence="2 3">
    <name type="scientific">Ancylobacter dichloromethanicus</name>
    <dbReference type="NCBI Taxonomy" id="518825"/>
    <lineage>
        <taxon>Bacteria</taxon>
        <taxon>Pseudomonadati</taxon>
        <taxon>Pseudomonadota</taxon>
        <taxon>Alphaproteobacteria</taxon>
        <taxon>Hyphomicrobiales</taxon>
        <taxon>Xanthobacteraceae</taxon>
        <taxon>Ancylobacter</taxon>
    </lineage>
</organism>
<evidence type="ECO:0000256" key="1">
    <source>
        <dbReference type="SAM" id="MobiDB-lite"/>
    </source>
</evidence>
<name>A0A9W6N124_9HYPH</name>
<dbReference type="AlphaFoldDB" id="A0A9W6N124"/>
<feature type="region of interest" description="Disordered" evidence="1">
    <location>
        <begin position="64"/>
        <end position="84"/>
    </location>
</feature>
<comment type="caution">
    <text evidence="2">The sequence shown here is derived from an EMBL/GenBank/DDBJ whole genome shotgun (WGS) entry which is preliminary data.</text>
</comment>
<evidence type="ECO:0000313" key="3">
    <source>
        <dbReference type="Proteomes" id="UP001143370"/>
    </source>
</evidence>
<reference evidence="2" key="2">
    <citation type="submission" date="2023-01" db="EMBL/GenBank/DDBJ databases">
        <authorList>
            <person name="Sun Q."/>
            <person name="Evtushenko L."/>
        </authorList>
    </citation>
    <scope>NUCLEOTIDE SEQUENCE</scope>
    <source>
        <strain evidence="2">VKM B-2484</strain>
    </source>
</reference>